<sequence length="290" mass="31806">MSTIKEDITALLVKALEEGNAPWRKGWVGGMAPTSLATGKGYQGINSLILSLLGEGYTHPLWLTFKQAQALGGSVKKGEKSVRVVYAAQKSIEPAKEGEKAPSFFFYKWFNVFNVDQCEGIDIPAKFLPTGQIVEPLDAINSIWNGYANRPEMFYSEQGRAFYSPTADSITLPTLAQFKSAEEHAYTFAHEMIHSTGHESRANRWSTKEDKPSAFGCESYAKEELIAEVGACMLLANAGVQFDIPNSAAYLRSWIKALNDDKSLIFKASAKAQAAANYITGVKVQEEVNA</sequence>
<dbReference type="Pfam" id="PF18818">
    <property type="entry name" value="MPTase-PolyVal"/>
    <property type="match status" value="1"/>
</dbReference>
<name>A0A6J5MSG7_9CAUD</name>
<proteinExistence type="predicted"/>
<dbReference type="EMBL" id="LR796484">
    <property type="protein sequence ID" value="CAB4147976.1"/>
    <property type="molecule type" value="Genomic_DNA"/>
</dbReference>
<dbReference type="EMBL" id="LR796666">
    <property type="protein sequence ID" value="CAB4158235.1"/>
    <property type="molecule type" value="Genomic_DNA"/>
</dbReference>
<gene>
    <name evidence="3" type="ORF">UFOVP429_64</name>
    <name evidence="4" type="ORF">UFOVP696_103</name>
</gene>
<dbReference type="Pfam" id="PF08401">
    <property type="entry name" value="ArdcN"/>
    <property type="match status" value="1"/>
</dbReference>
<dbReference type="GO" id="GO:0003697">
    <property type="term" value="F:single-stranded DNA binding"/>
    <property type="evidence" value="ECO:0007669"/>
    <property type="project" value="InterPro"/>
</dbReference>
<evidence type="ECO:0000259" key="1">
    <source>
        <dbReference type="Pfam" id="PF08401"/>
    </source>
</evidence>
<protein>
    <submittedName>
        <fullName evidence="3">COG4227 Antirestriction protein</fullName>
    </submittedName>
</protein>
<evidence type="ECO:0000313" key="4">
    <source>
        <dbReference type="EMBL" id="CAB4158235.1"/>
    </source>
</evidence>
<dbReference type="InterPro" id="IPR041459">
    <property type="entry name" value="MPTase-PolyVal"/>
</dbReference>
<feature type="domain" description="Polyvalent protein metallopeptidase" evidence="2">
    <location>
        <begin position="156"/>
        <end position="270"/>
    </location>
</feature>
<evidence type="ECO:0000313" key="3">
    <source>
        <dbReference type="EMBL" id="CAB4147976.1"/>
    </source>
</evidence>
<feature type="domain" description="N-terminal" evidence="1">
    <location>
        <begin position="4"/>
        <end position="113"/>
    </location>
</feature>
<dbReference type="PIRSF" id="PIRSF037112">
    <property type="entry name" value="Antirestriction_ArdC"/>
    <property type="match status" value="1"/>
</dbReference>
<dbReference type="InterPro" id="IPR017113">
    <property type="entry name" value="Antirestriction_ArdC"/>
</dbReference>
<accession>A0A6J5MSG7</accession>
<organism evidence="3">
    <name type="scientific">uncultured Caudovirales phage</name>
    <dbReference type="NCBI Taxonomy" id="2100421"/>
    <lineage>
        <taxon>Viruses</taxon>
        <taxon>Duplodnaviria</taxon>
        <taxon>Heunggongvirae</taxon>
        <taxon>Uroviricota</taxon>
        <taxon>Caudoviricetes</taxon>
        <taxon>Peduoviridae</taxon>
        <taxon>Maltschvirus</taxon>
        <taxon>Maltschvirus maltsch</taxon>
    </lineage>
</organism>
<evidence type="ECO:0000259" key="2">
    <source>
        <dbReference type="Pfam" id="PF18818"/>
    </source>
</evidence>
<reference evidence="3" key="1">
    <citation type="submission" date="2020-04" db="EMBL/GenBank/DDBJ databases">
        <authorList>
            <person name="Chiriac C."/>
            <person name="Salcher M."/>
            <person name="Ghai R."/>
            <person name="Kavagutti S V."/>
        </authorList>
    </citation>
    <scope>NUCLEOTIDE SEQUENCE</scope>
</reference>
<dbReference type="InterPro" id="IPR013610">
    <property type="entry name" value="ArdC_N"/>
</dbReference>